<dbReference type="OrthoDB" id="1274296at2"/>
<feature type="transmembrane region" description="Helical" evidence="1">
    <location>
        <begin position="12"/>
        <end position="30"/>
    </location>
</feature>
<feature type="transmembrane region" description="Helical" evidence="1">
    <location>
        <begin position="173"/>
        <end position="205"/>
    </location>
</feature>
<feature type="transmembrane region" description="Helical" evidence="1">
    <location>
        <begin position="152"/>
        <end position="167"/>
    </location>
</feature>
<feature type="transmembrane region" description="Helical" evidence="1">
    <location>
        <begin position="255"/>
        <end position="275"/>
    </location>
</feature>
<dbReference type="Proteomes" id="UP000191112">
    <property type="component" value="Unassembled WGS sequence"/>
</dbReference>
<keyword evidence="1" id="KW-0812">Transmembrane</keyword>
<feature type="transmembrane region" description="Helical" evidence="1">
    <location>
        <begin position="217"/>
        <end position="235"/>
    </location>
</feature>
<dbReference type="RefSeq" id="WP_079667636.1">
    <property type="nucleotide sequence ID" value="NZ_FUYZ01000009.1"/>
</dbReference>
<keyword evidence="1" id="KW-1133">Transmembrane helix</keyword>
<protein>
    <recommendedName>
        <fullName evidence="4">Dolichyl-phosphate-mannose-protein mannosyltransferase</fullName>
    </recommendedName>
</protein>
<feature type="transmembrane region" description="Helical" evidence="1">
    <location>
        <begin position="90"/>
        <end position="109"/>
    </location>
</feature>
<organism evidence="2 3">
    <name type="scientific">Soonwooa buanensis</name>
    <dbReference type="NCBI Taxonomy" id="619805"/>
    <lineage>
        <taxon>Bacteria</taxon>
        <taxon>Pseudomonadati</taxon>
        <taxon>Bacteroidota</taxon>
        <taxon>Flavobacteriia</taxon>
        <taxon>Flavobacteriales</taxon>
        <taxon>Weeksellaceae</taxon>
        <taxon>Chryseobacterium group</taxon>
        <taxon>Soonwooa</taxon>
    </lineage>
</organism>
<keyword evidence="3" id="KW-1185">Reference proteome</keyword>
<evidence type="ECO:0000313" key="2">
    <source>
        <dbReference type="EMBL" id="SKC01849.1"/>
    </source>
</evidence>
<reference evidence="2 3" key="1">
    <citation type="submission" date="2017-02" db="EMBL/GenBank/DDBJ databases">
        <authorList>
            <person name="Peterson S.W."/>
        </authorList>
    </citation>
    <scope>NUCLEOTIDE SEQUENCE [LARGE SCALE GENOMIC DNA]</scope>
    <source>
        <strain evidence="2 3">DSM 22323</strain>
    </source>
</reference>
<evidence type="ECO:0000256" key="1">
    <source>
        <dbReference type="SAM" id="Phobius"/>
    </source>
</evidence>
<name>A0A1T5G0F2_9FLAO</name>
<dbReference type="STRING" id="619805.SAMN05660477_02433"/>
<keyword evidence="1" id="KW-0472">Membrane</keyword>
<dbReference type="EMBL" id="FUYZ01000009">
    <property type="protein sequence ID" value="SKC01849.1"/>
    <property type="molecule type" value="Genomic_DNA"/>
</dbReference>
<feature type="transmembrane region" description="Helical" evidence="1">
    <location>
        <begin position="287"/>
        <end position="307"/>
    </location>
</feature>
<evidence type="ECO:0008006" key="4">
    <source>
        <dbReference type="Google" id="ProtNLM"/>
    </source>
</evidence>
<gene>
    <name evidence="2" type="ORF">SAMN05660477_02433</name>
</gene>
<proteinExistence type="predicted"/>
<dbReference type="AlphaFoldDB" id="A0A1T5G0F2"/>
<evidence type="ECO:0000313" key="3">
    <source>
        <dbReference type="Proteomes" id="UP000191112"/>
    </source>
</evidence>
<sequence>MSNLLKGSLNYFLIVIVFPFLLLFMTYYGFESSYVKIKHLEQPPDFIFSSVYAYRIIPNYVSVEMNNFLHFVVENYLVIIKPILIKNGSIYYHSIFLTNALFFAISFIVLERIINVVSDGSGFKSQKNLLLFIVAVFLTCMTQYVPTNGDSIALAFFLLGVFFSLKFKESQNFLYVILTAIVIFVSTFVRETACLNIAFFAALFLDFKNLKTLNKNVIVNVLILVLAFIIPYVLLRTMIIKQETTFFEGVYLKQNFTSPFNLLGLLYGIVGIWLLNKFIDIKERKSIFFNFLIFSLPYFAMVVLVGLFWETRLFLPIMIIAVIFAINSKSDLKLTI</sequence>
<feature type="transmembrane region" description="Helical" evidence="1">
    <location>
        <begin position="313"/>
        <end position="330"/>
    </location>
</feature>
<accession>A0A1T5G0F2</accession>